<evidence type="ECO:0000313" key="8">
    <source>
        <dbReference type="Proteomes" id="UP000053268"/>
    </source>
</evidence>
<dbReference type="AlphaFoldDB" id="A0A0N0PA85"/>
<dbReference type="Proteomes" id="UP000694872">
    <property type="component" value="Unplaced"/>
</dbReference>
<evidence type="ECO:0000313" key="9">
    <source>
        <dbReference type="RefSeq" id="XP_013171615.1"/>
    </source>
</evidence>
<dbReference type="OrthoDB" id="431929at2759"/>
<proteinExistence type="predicted"/>
<dbReference type="SMART" id="SM00154">
    <property type="entry name" value="ZnF_AN1"/>
    <property type="match status" value="2"/>
</dbReference>
<reference evidence="7 8" key="1">
    <citation type="journal article" date="2015" name="Nat. Commun.">
        <title>Outbred genome sequencing and CRISPR/Cas9 gene editing in butterflies.</title>
        <authorList>
            <person name="Li X."/>
            <person name="Fan D."/>
            <person name="Zhang W."/>
            <person name="Liu G."/>
            <person name="Zhang L."/>
            <person name="Zhao L."/>
            <person name="Fang X."/>
            <person name="Chen L."/>
            <person name="Dong Y."/>
            <person name="Chen Y."/>
            <person name="Ding Y."/>
            <person name="Zhao R."/>
            <person name="Feng M."/>
            <person name="Zhu Y."/>
            <person name="Feng Y."/>
            <person name="Jiang X."/>
            <person name="Zhu D."/>
            <person name="Xiang H."/>
            <person name="Feng X."/>
            <person name="Li S."/>
            <person name="Wang J."/>
            <person name="Zhang G."/>
            <person name="Kronforst M.R."/>
            <person name="Wang W."/>
        </authorList>
    </citation>
    <scope>NUCLEOTIDE SEQUENCE [LARGE SCALE GENOMIC DNA]</scope>
    <source>
        <strain evidence="7">Ya'a_city_454_Px</strain>
        <tissue evidence="7">Whole body</tissue>
    </source>
</reference>
<gene>
    <name evidence="9" type="primary">LOC106120747</name>
    <name evidence="7" type="ORF">RR46_01148</name>
</gene>
<dbReference type="InterPro" id="IPR000058">
    <property type="entry name" value="Znf_AN1"/>
</dbReference>
<evidence type="ECO:0000256" key="3">
    <source>
        <dbReference type="ARBA" id="ARBA00022771"/>
    </source>
</evidence>
<dbReference type="GO" id="GO:0043161">
    <property type="term" value="P:proteasome-mediated ubiquitin-dependent protein catabolic process"/>
    <property type="evidence" value="ECO:0007669"/>
    <property type="project" value="TreeGrafter"/>
</dbReference>
<accession>A0A0N0PA85</accession>
<dbReference type="SUPFAM" id="SSF118310">
    <property type="entry name" value="AN1-like Zinc finger"/>
    <property type="match status" value="2"/>
</dbReference>
<dbReference type="PANTHER" id="PTHR14677:SF20">
    <property type="entry name" value="ZINC FINGER AN1-TYPE CONTAINING 2A-RELATED"/>
    <property type="match status" value="1"/>
</dbReference>
<dbReference type="GeneID" id="106120747"/>
<name>A0A0N0PA85_PAPXU</name>
<dbReference type="PROSITE" id="PS50330">
    <property type="entry name" value="UIM"/>
    <property type="match status" value="1"/>
</dbReference>
<dbReference type="EMBL" id="KQ458751">
    <property type="protein sequence ID" value="KPJ05320.1"/>
    <property type="molecule type" value="Genomic_DNA"/>
</dbReference>
<dbReference type="KEGG" id="pxu:106120747"/>
<organism evidence="7 8">
    <name type="scientific">Papilio xuthus</name>
    <name type="common">Asian swallowtail butterfly</name>
    <dbReference type="NCBI Taxonomy" id="66420"/>
    <lineage>
        <taxon>Eukaryota</taxon>
        <taxon>Metazoa</taxon>
        <taxon>Ecdysozoa</taxon>
        <taxon>Arthropoda</taxon>
        <taxon>Hexapoda</taxon>
        <taxon>Insecta</taxon>
        <taxon>Pterygota</taxon>
        <taxon>Neoptera</taxon>
        <taxon>Endopterygota</taxon>
        <taxon>Lepidoptera</taxon>
        <taxon>Glossata</taxon>
        <taxon>Ditrysia</taxon>
        <taxon>Papilionoidea</taxon>
        <taxon>Papilionidae</taxon>
        <taxon>Papilioninae</taxon>
        <taxon>Papilio</taxon>
    </lineage>
</organism>
<keyword evidence="4" id="KW-0862">Zinc</keyword>
<keyword evidence="3 5" id="KW-0863">Zinc-finger</keyword>
<keyword evidence="1" id="KW-0479">Metal-binding</keyword>
<dbReference type="InterPro" id="IPR035896">
    <property type="entry name" value="AN1-like_Znf"/>
</dbReference>
<protein>
    <submittedName>
        <fullName evidence="9">AN1-type zinc finger protein 2A-like</fullName>
    </submittedName>
    <submittedName>
        <fullName evidence="7">AN1-type zinc finger protein 2B</fullName>
    </submittedName>
</protein>
<evidence type="ECO:0000259" key="6">
    <source>
        <dbReference type="PROSITE" id="PS51039"/>
    </source>
</evidence>
<dbReference type="GO" id="GO:0008270">
    <property type="term" value="F:zinc ion binding"/>
    <property type="evidence" value="ECO:0007669"/>
    <property type="project" value="UniProtKB-KW"/>
</dbReference>
<evidence type="ECO:0000256" key="5">
    <source>
        <dbReference type="PROSITE-ProRule" id="PRU00449"/>
    </source>
</evidence>
<reference evidence="9" key="2">
    <citation type="submission" date="2025-04" db="UniProtKB">
        <authorList>
            <consortium name="RefSeq"/>
        </authorList>
    </citation>
    <scope>IDENTIFICATION</scope>
</reference>
<dbReference type="Pfam" id="PF01428">
    <property type="entry name" value="zf-AN1"/>
    <property type="match status" value="2"/>
</dbReference>
<evidence type="ECO:0000256" key="2">
    <source>
        <dbReference type="ARBA" id="ARBA00022737"/>
    </source>
</evidence>
<feature type="domain" description="AN1-type" evidence="6">
    <location>
        <begin position="95"/>
        <end position="143"/>
    </location>
</feature>
<dbReference type="Pfam" id="PF25403">
    <property type="entry name" value="zf-C2H2_ZFAND2"/>
    <property type="match status" value="1"/>
</dbReference>
<dbReference type="STRING" id="66420.A0A0N0PA85"/>
<sequence>MEFPHIGKNCSYKSCNKLDFLPMKCGACKEIFCSEHFGYVKHECPEPNTRDVQVPDCPLCGAPVPGRRGEPPDVAVGAHIDNQCTSDPAKERRKKVFTNKCSYKGCKTKEMVPLVCSECSLNYCLRHRHISDHACEGKLAAKRRQAAEAAMARMKANNVNLNRNTPRPAAVPVTAFAEIQGNMTEDEALAHALAMSMRDQNDDIQTRDTNFARALLRQRVGGEQNSRCSVS</sequence>
<dbReference type="InterPro" id="IPR057357">
    <property type="entry name" value="Znf-C2H2_ZFAND2A/B"/>
</dbReference>
<feature type="domain" description="AN1-type" evidence="6">
    <location>
        <begin position="4"/>
        <end position="52"/>
    </location>
</feature>
<dbReference type="Gene3D" id="4.10.1110.10">
    <property type="entry name" value="AN1-like Zinc finger"/>
    <property type="match status" value="2"/>
</dbReference>
<dbReference type="GO" id="GO:0005783">
    <property type="term" value="C:endoplasmic reticulum"/>
    <property type="evidence" value="ECO:0007669"/>
    <property type="project" value="TreeGrafter"/>
</dbReference>
<keyword evidence="2" id="KW-0677">Repeat</keyword>
<keyword evidence="8" id="KW-1185">Reference proteome</keyword>
<dbReference type="GO" id="GO:0045047">
    <property type="term" value="P:protein targeting to ER"/>
    <property type="evidence" value="ECO:0007669"/>
    <property type="project" value="TreeGrafter"/>
</dbReference>
<evidence type="ECO:0000256" key="4">
    <source>
        <dbReference type="ARBA" id="ARBA00022833"/>
    </source>
</evidence>
<dbReference type="InterPro" id="IPR003903">
    <property type="entry name" value="UIM_dom"/>
</dbReference>
<dbReference type="Proteomes" id="UP000053268">
    <property type="component" value="Unassembled WGS sequence"/>
</dbReference>
<evidence type="ECO:0000256" key="1">
    <source>
        <dbReference type="ARBA" id="ARBA00022723"/>
    </source>
</evidence>
<evidence type="ECO:0000313" key="7">
    <source>
        <dbReference type="EMBL" id="KPJ05320.1"/>
    </source>
</evidence>
<dbReference type="PROSITE" id="PS51039">
    <property type="entry name" value="ZF_AN1"/>
    <property type="match status" value="2"/>
</dbReference>
<dbReference type="PANTHER" id="PTHR14677">
    <property type="entry name" value="ARSENITE INDUCUBLE RNA ASSOCIATED PROTEIN AIP-1-RELATED"/>
    <property type="match status" value="1"/>
</dbReference>
<dbReference type="RefSeq" id="XP_013171615.1">
    <property type="nucleotide sequence ID" value="XM_013316161.1"/>
</dbReference>